<evidence type="ECO:0000256" key="6">
    <source>
        <dbReference type="ARBA" id="ARBA00038385"/>
    </source>
</evidence>
<comment type="caution">
    <text evidence="12">The sequence shown here is derived from an EMBL/GenBank/DDBJ whole genome shotgun (WGS) entry which is preliminary data.</text>
</comment>
<name>A0AAW0HJK6_MYOGA</name>
<evidence type="ECO:0000313" key="12">
    <source>
        <dbReference type="EMBL" id="KAK7803117.1"/>
    </source>
</evidence>
<feature type="compositionally biased region" description="Basic and acidic residues" evidence="9">
    <location>
        <begin position="131"/>
        <end position="149"/>
    </location>
</feature>
<dbReference type="GO" id="GO:0043065">
    <property type="term" value="P:positive regulation of apoptotic process"/>
    <property type="evidence" value="ECO:0007669"/>
    <property type="project" value="InterPro"/>
</dbReference>
<keyword evidence="4 10" id="KW-0472">Membrane</keyword>
<dbReference type="Proteomes" id="UP001488838">
    <property type="component" value="Unassembled WGS sequence"/>
</dbReference>
<evidence type="ECO:0000256" key="8">
    <source>
        <dbReference type="ARBA" id="ARBA00041856"/>
    </source>
</evidence>
<dbReference type="GO" id="GO:1901981">
    <property type="term" value="F:phosphatidylinositol phosphate binding"/>
    <property type="evidence" value="ECO:0007669"/>
    <property type="project" value="InterPro"/>
</dbReference>
<evidence type="ECO:0000259" key="11">
    <source>
        <dbReference type="SMART" id="SM00233"/>
    </source>
</evidence>
<dbReference type="GO" id="GO:0001890">
    <property type="term" value="P:placenta development"/>
    <property type="evidence" value="ECO:0007669"/>
    <property type="project" value="TreeGrafter"/>
</dbReference>
<dbReference type="GO" id="GO:0016020">
    <property type="term" value="C:membrane"/>
    <property type="evidence" value="ECO:0007669"/>
    <property type="project" value="UniProtKB-SubCell"/>
</dbReference>
<dbReference type="AlphaFoldDB" id="A0AAW0HJK6"/>
<comment type="function">
    <text evidence="5">Plays a role in regulating placenta growth. May act via its PH domain that competes with other PH domain-containing proteins, thereby preventing their binding to membrane lipids.</text>
</comment>
<dbReference type="GO" id="GO:0005737">
    <property type="term" value="C:cytoplasm"/>
    <property type="evidence" value="ECO:0007669"/>
    <property type="project" value="UniProtKB-SubCell"/>
</dbReference>
<evidence type="ECO:0000313" key="13">
    <source>
        <dbReference type="Proteomes" id="UP001488838"/>
    </source>
</evidence>
<dbReference type="PANTHER" id="PTHR15478">
    <property type="entry name" value="PLECKSTRIN HOMOLOGY-LIKE DOMAIN, PQ-RICH PROTEIN"/>
    <property type="match status" value="1"/>
</dbReference>
<dbReference type="SUPFAM" id="SSF50729">
    <property type="entry name" value="PH domain-like"/>
    <property type="match status" value="1"/>
</dbReference>
<feature type="transmembrane region" description="Helical" evidence="10">
    <location>
        <begin position="188"/>
        <end position="209"/>
    </location>
</feature>
<evidence type="ECO:0000256" key="2">
    <source>
        <dbReference type="ARBA" id="ARBA00004496"/>
    </source>
</evidence>
<dbReference type="InterPro" id="IPR001849">
    <property type="entry name" value="PH_domain"/>
</dbReference>
<organism evidence="12 13">
    <name type="scientific">Myodes glareolus</name>
    <name type="common">Bank vole</name>
    <name type="synonym">Clethrionomys glareolus</name>
    <dbReference type="NCBI Taxonomy" id="447135"/>
    <lineage>
        <taxon>Eukaryota</taxon>
        <taxon>Metazoa</taxon>
        <taxon>Chordata</taxon>
        <taxon>Craniata</taxon>
        <taxon>Vertebrata</taxon>
        <taxon>Euteleostomi</taxon>
        <taxon>Mammalia</taxon>
        <taxon>Eutheria</taxon>
        <taxon>Euarchontoglires</taxon>
        <taxon>Glires</taxon>
        <taxon>Rodentia</taxon>
        <taxon>Myomorpha</taxon>
        <taxon>Muroidea</taxon>
        <taxon>Cricetidae</taxon>
        <taxon>Arvicolinae</taxon>
        <taxon>Myodes</taxon>
    </lineage>
</organism>
<evidence type="ECO:0000256" key="5">
    <source>
        <dbReference type="ARBA" id="ARBA00037121"/>
    </source>
</evidence>
<dbReference type="PANTHER" id="PTHR15478:SF8">
    <property type="entry name" value="PLECKSTRIN HOMOLOGY-LIKE DOMAIN FAMILY A MEMBER 2"/>
    <property type="match status" value="1"/>
</dbReference>
<protein>
    <recommendedName>
        <fullName evidence="7">Pleckstrin homology-like domain family A member 2</fullName>
    </recommendedName>
    <alternativeName>
        <fullName evidence="8">Imprinted in placenta and liver protein</fullName>
    </alternativeName>
</protein>
<dbReference type="InterPro" id="IPR011993">
    <property type="entry name" value="PH-like_dom_sf"/>
</dbReference>
<dbReference type="EMBL" id="JBBHLL010000432">
    <property type="protein sequence ID" value="KAK7803117.1"/>
    <property type="molecule type" value="Genomic_DNA"/>
</dbReference>
<dbReference type="SMART" id="SM00233">
    <property type="entry name" value="PH"/>
    <property type="match status" value="1"/>
</dbReference>
<evidence type="ECO:0000256" key="4">
    <source>
        <dbReference type="ARBA" id="ARBA00023136"/>
    </source>
</evidence>
<keyword evidence="13" id="KW-1185">Reference proteome</keyword>
<evidence type="ECO:0000256" key="1">
    <source>
        <dbReference type="ARBA" id="ARBA00004170"/>
    </source>
</evidence>
<dbReference type="CDD" id="cd00821">
    <property type="entry name" value="PH"/>
    <property type="match status" value="1"/>
</dbReference>
<evidence type="ECO:0000256" key="3">
    <source>
        <dbReference type="ARBA" id="ARBA00022490"/>
    </source>
</evidence>
<keyword evidence="3" id="KW-0963">Cytoplasm</keyword>
<dbReference type="Gene3D" id="2.30.29.30">
    <property type="entry name" value="Pleckstrin-homology domain (PH domain)/Phosphotyrosine-binding domain (PTB)"/>
    <property type="match status" value="1"/>
</dbReference>
<sequence length="211" mass="24238">MASKTMKVSGEILCEGELEKRSDSLFQLWKKKRGVLTDDRLRLYSGSSERVKELCFSSILKVDCVEHTSKYVYFTIVTTNFKEIDFRCTVKTSWNAFITLALIDYQNRRALEGFRRHRFQRVASEEQPESEEQRALSPDTRDQSSREPAHAAASNRIPGAQQMPRATPLLLSEDFPVLVEPRPAVRGVLTYWTVFILMVVNCQPTVLIFPT</sequence>
<proteinExistence type="inferred from homology"/>
<evidence type="ECO:0000256" key="9">
    <source>
        <dbReference type="SAM" id="MobiDB-lite"/>
    </source>
</evidence>
<keyword evidence="10" id="KW-0812">Transmembrane</keyword>
<evidence type="ECO:0000256" key="7">
    <source>
        <dbReference type="ARBA" id="ARBA00040374"/>
    </source>
</evidence>
<accession>A0AAW0HJK6</accession>
<comment type="subcellular location">
    <subcellularLocation>
        <location evidence="2">Cytoplasm</location>
    </subcellularLocation>
    <subcellularLocation>
        <location evidence="1">Membrane</location>
        <topology evidence="1">Peripheral membrane protein</topology>
    </subcellularLocation>
</comment>
<gene>
    <name evidence="12" type="ORF">U0070_015187</name>
</gene>
<feature type="region of interest" description="Disordered" evidence="9">
    <location>
        <begin position="122"/>
        <end position="158"/>
    </location>
</feature>
<reference evidence="12 13" key="1">
    <citation type="journal article" date="2023" name="bioRxiv">
        <title>Conserved and derived expression patterns and positive selection on dental genes reveal complex evolutionary context of ever-growing rodent molars.</title>
        <authorList>
            <person name="Calamari Z.T."/>
            <person name="Song A."/>
            <person name="Cohen E."/>
            <person name="Akter M."/>
            <person name="Roy R.D."/>
            <person name="Hallikas O."/>
            <person name="Christensen M.M."/>
            <person name="Li P."/>
            <person name="Marangoni P."/>
            <person name="Jernvall J."/>
            <person name="Klein O.D."/>
        </authorList>
    </citation>
    <scope>NUCLEOTIDE SEQUENCE [LARGE SCALE GENOMIC DNA]</scope>
    <source>
        <strain evidence="12">V071</strain>
    </source>
</reference>
<evidence type="ECO:0000256" key="10">
    <source>
        <dbReference type="SAM" id="Phobius"/>
    </source>
</evidence>
<feature type="domain" description="PH" evidence="11">
    <location>
        <begin position="12"/>
        <end position="105"/>
    </location>
</feature>
<keyword evidence="10" id="KW-1133">Transmembrane helix</keyword>
<dbReference type="InterPro" id="IPR042832">
    <property type="entry name" value="PHLA1/2/3"/>
</dbReference>
<comment type="similarity">
    <text evidence="6">Belongs to the PHLDA2 family.</text>
</comment>